<dbReference type="FunFam" id="3.10.250.10:FF:000016">
    <property type="entry name" value="Scavenger receptor cysteine-rich protein type 12"/>
    <property type="match status" value="1"/>
</dbReference>
<feature type="signal peptide" evidence="14">
    <location>
        <begin position="1"/>
        <end position="18"/>
    </location>
</feature>
<dbReference type="AlphaFoldDB" id="A0AAV6R4L4"/>
<feature type="compositionally biased region" description="Basic and acidic residues" evidence="12">
    <location>
        <begin position="543"/>
        <end position="554"/>
    </location>
</feature>
<evidence type="ECO:0000256" key="5">
    <source>
        <dbReference type="ARBA" id="ARBA00022729"/>
    </source>
</evidence>
<dbReference type="PROSITE" id="PS50287">
    <property type="entry name" value="SRCR_2"/>
    <property type="match status" value="2"/>
</dbReference>
<evidence type="ECO:0000256" key="10">
    <source>
        <dbReference type="ARBA" id="ARBA00023180"/>
    </source>
</evidence>
<feature type="chain" id="PRO_5043686524" evidence="14">
    <location>
        <begin position="19"/>
        <end position="627"/>
    </location>
</feature>
<feature type="compositionally biased region" description="Polar residues" evidence="12">
    <location>
        <begin position="597"/>
        <end position="609"/>
    </location>
</feature>
<evidence type="ECO:0000256" key="4">
    <source>
        <dbReference type="ARBA" id="ARBA00022692"/>
    </source>
</evidence>
<dbReference type="EMBL" id="JAGKHQ010000013">
    <property type="protein sequence ID" value="KAG7499885.1"/>
    <property type="molecule type" value="Genomic_DNA"/>
</dbReference>
<sequence length="627" mass="69171">MKLVKYIVIVHLSCFCLASHNTSKQTDQSEGPRKAESNDTKGVMLEKFNSDPYIHHLTAKCSWTLSLPGNMSSDMVPLTPRSMDMLAEKICRDLNCGGVHHVTKASSPPNATCFHDCSYRDRRLQNCSQSVRSDCVVITRAVCGHQAVRLAGGPDRCTGRVELWSRGTWGTVCDDQWDMKDADVVCAQLGCGYALNVTGQGGLFPAGRGPIHLDELNCTGKEENLWDCLAAEDESDCGHKEDAGVICSEMRAIRLSGGLDRCAGKLEVHRNGTWGTVCDNCWNKHMASMVCSMLQCGAEPLNFTQFAPPLAHNDAPLWFYQCSPAEQSLWQCREIVNKAFVCRDSKASGVICNGSLGFLKDTTANPTEMTSWTTASTPSVANNTPFISASTLFLGSVTVSLLLLLFLIINTVLCCHYRRRHAFLVQQTHTNTRLPSGHHQNNYEDTVDLVKVTTNQLHTNVPPNPRYLWTQHSSVDSTSVDTDYEQFDPSNDPCFPLSTFQNSQRYKNNTDPLMRPSLLNSLYEEGPEPITNETTAFTFHNSDPQDARASKISEDSFETTSTSSGECYENVNKSGYIMVTPDPAPSPAVNGTLDLSRPNNNYQLNCGQTSDLSDEDDDSDYSPVSPE</sequence>
<feature type="disulfide bond" evidence="11">
    <location>
        <begin position="186"/>
        <end position="247"/>
    </location>
</feature>
<dbReference type="Proteomes" id="UP000693946">
    <property type="component" value="Linkage Group LG20"/>
</dbReference>
<comment type="caution">
    <text evidence="16">The sequence shown here is derived from an EMBL/GenBank/DDBJ whole genome shotgun (WGS) entry which is preliminary data.</text>
</comment>
<proteinExistence type="predicted"/>
<dbReference type="GO" id="GO:0031638">
    <property type="term" value="P:zymogen activation"/>
    <property type="evidence" value="ECO:0007669"/>
    <property type="project" value="TreeGrafter"/>
</dbReference>
<evidence type="ECO:0000256" key="11">
    <source>
        <dbReference type="PROSITE-ProRule" id="PRU00196"/>
    </source>
</evidence>
<evidence type="ECO:0000256" key="13">
    <source>
        <dbReference type="SAM" id="Phobius"/>
    </source>
</evidence>
<feature type="disulfide bond" evidence="11">
    <location>
        <begin position="218"/>
        <end position="228"/>
    </location>
</feature>
<evidence type="ECO:0000256" key="14">
    <source>
        <dbReference type="SAM" id="SignalP"/>
    </source>
</evidence>
<dbReference type="FunFam" id="3.10.250.10:FF:000002">
    <property type="entry name" value="Scavenger receptor cysteine-rich type 1 protein M130"/>
    <property type="match status" value="1"/>
</dbReference>
<feature type="disulfide bond" evidence="11">
    <location>
        <begin position="291"/>
        <end position="352"/>
    </location>
</feature>
<evidence type="ECO:0000256" key="7">
    <source>
        <dbReference type="ARBA" id="ARBA00022989"/>
    </source>
</evidence>
<keyword evidence="17" id="KW-1185">Reference proteome</keyword>
<feature type="disulfide bond" evidence="11">
    <location>
        <begin position="322"/>
        <end position="332"/>
    </location>
</feature>
<evidence type="ECO:0000259" key="15">
    <source>
        <dbReference type="PROSITE" id="PS50287"/>
    </source>
</evidence>
<dbReference type="GO" id="GO:0004252">
    <property type="term" value="F:serine-type endopeptidase activity"/>
    <property type="evidence" value="ECO:0007669"/>
    <property type="project" value="TreeGrafter"/>
</dbReference>
<dbReference type="SMART" id="SM00202">
    <property type="entry name" value="SR"/>
    <property type="match status" value="2"/>
</dbReference>
<evidence type="ECO:0000256" key="9">
    <source>
        <dbReference type="ARBA" id="ARBA00023157"/>
    </source>
</evidence>
<keyword evidence="10" id="KW-0325">Glycoprotein</keyword>
<feature type="region of interest" description="Disordered" evidence="12">
    <location>
        <begin position="539"/>
        <end position="565"/>
    </location>
</feature>
<feature type="region of interest" description="Disordered" evidence="12">
    <location>
        <begin position="582"/>
        <end position="627"/>
    </location>
</feature>
<feature type="transmembrane region" description="Helical" evidence="13">
    <location>
        <begin position="392"/>
        <end position="413"/>
    </location>
</feature>
<dbReference type="PANTHER" id="PTHR48071">
    <property type="entry name" value="SRCR DOMAIN-CONTAINING PROTEIN"/>
    <property type="match status" value="1"/>
</dbReference>
<keyword evidence="4 13" id="KW-0812">Transmembrane</keyword>
<dbReference type="Pfam" id="PF00530">
    <property type="entry name" value="SRCR"/>
    <property type="match status" value="2"/>
</dbReference>
<dbReference type="InterPro" id="IPR001190">
    <property type="entry name" value="SRCR"/>
</dbReference>
<feature type="domain" description="SRCR" evidence="15">
    <location>
        <begin position="253"/>
        <end position="353"/>
    </location>
</feature>
<protein>
    <submittedName>
        <fullName evidence="16">T-cell differentiation antigen CD6-like isoform X1</fullName>
    </submittedName>
</protein>
<evidence type="ECO:0000256" key="12">
    <source>
        <dbReference type="SAM" id="MobiDB-lite"/>
    </source>
</evidence>
<name>A0AAV6R4L4_SOLSE</name>
<feature type="disulfide bond" evidence="11">
    <location>
        <begin position="278"/>
        <end position="342"/>
    </location>
</feature>
<reference evidence="16 17" key="1">
    <citation type="journal article" date="2021" name="Sci. Rep.">
        <title>Chromosome anchoring in Senegalese sole (Solea senegalensis) reveals sex-associated markers and genome rearrangements in flatfish.</title>
        <authorList>
            <person name="Guerrero-Cozar I."/>
            <person name="Gomez-Garrido J."/>
            <person name="Berbel C."/>
            <person name="Martinez-Blanch J.F."/>
            <person name="Alioto T."/>
            <person name="Claros M.G."/>
            <person name="Gagnaire P.A."/>
            <person name="Manchado M."/>
        </authorList>
    </citation>
    <scope>NUCLEOTIDE SEQUENCE [LARGE SCALE GENOMIC DNA]</scope>
    <source>
        <strain evidence="16">Sse05_10M</strain>
    </source>
</reference>
<feature type="disulfide bond" evidence="11">
    <location>
        <begin position="173"/>
        <end position="237"/>
    </location>
</feature>
<keyword evidence="6" id="KW-0677">Repeat</keyword>
<dbReference type="GO" id="GO:0005615">
    <property type="term" value="C:extracellular space"/>
    <property type="evidence" value="ECO:0007669"/>
    <property type="project" value="TreeGrafter"/>
</dbReference>
<dbReference type="PANTHER" id="PTHR48071:SF15">
    <property type="entry name" value="SRCR DOMAIN-CONTAINING PROTEIN"/>
    <property type="match status" value="1"/>
</dbReference>
<accession>A0AAV6R4L4</accession>
<evidence type="ECO:0000256" key="6">
    <source>
        <dbReference type="ARBA" id="ARBA00022737"/>
    </source>
</evidence>
<keyword evidence="5 14" id="KW-0732">Signal</keyword>
<dbReference type="PROSITE" id="PS00420">
    <property type="entry name" value="SRCR_1"/>
    <property type="match status" value="1"/>
</dbReference>
<evidence type="ECO:0000256" key="1">
    <source>
        <dbReference type="ARBA" id="ARBA00004167"/>
    </source>
</evidence>
<evidence type="ECO:0000256" key="3">
    <source>
        <dbReference type="ARBA" id="ARBA00022525"/>
    </source>
</evidence>
<keyword evidence="7 13" id="KW-1133">Transmembrane helix</keyword>
<gene>
    <name evidence="16" type="ORF">JOB18_002090</name>
</gene>
<organism evidence="16 17">
    <name type="scientific">Solea senegalensis</name>
    <name type="common">Senegalese sole</name>
    <dbReference type="NCBI Taxonomy" id="28829"/>
    <lineage>
        <taxon>Eukaryota</taxon>
        <taxon>Metazoa</taxon>
        <taxon>Chordata</taxon>
        <taxon>Craniata</taxon>
        <taxon>Vertebrata</taxon>
        <taxon>Euteleostomi</taxon>
        <taxon>Actinopterygii</taxon>
        <taxon>Neopterygii</taxon>
        <taxon>Teleostei</taxon>
        <taxon>Neoteleostei</taxon>
        <taxon>Acanthomorphata</taxon>
        <taxon>Carangaria</taxon>
        <taxon>Pleuronectiformes</taxon>
        <taxon>Pleuronectoidei</taxon>
        <taxon>Soleidae</taxon>
        <taxon>Solea</taxon>
    </lineage>
</organism>
<comment type="subcellular location">
    <subcellularLocation>
        <location evidence="1">Membrane</location>
        <topology evidence="1">Single-pass membrane protein</topology>
    </subcellularLocation>
    <subcellularLocation>
        <location evidence="2">Secreted</location>
    </subcellularLocation>
</comment>
<evidence type="ECO:0000256" key="8">
    <source>
        <dbReference type="ARBA" id="ARBA00023136"/>
    </source>
</evidence>
<evidence type="ECO:0000313" key="16">
    <source>
        <dbReference type="EMBL" id="KAG7499885.1"/>
    </source>
</evidence>
<keyword evidence="8 13" id="KW-0472">Membrane</keyword>
<keyword evidence="9 11" id="KW-1015">Disulfide bond</keyword>
<keyword evidence="3" id="KW-0964">Secreted</keyword>
<dbReference type="GO" id="GO:0005886">
    <property type="term" value="C:plasma membrane"/>
    <property type="evidence" value="ECO:0007669"/>
    <property type="project" value="TreeGrafter"/>
</dbReference>
<feature type="domain" description="SRCR" evidence="15">
    <location>
        <begin position="148"/>
        <end position="248"/>
    </location>
</feature>
<evidence type="ECO:0000256" key="2">
    <source>
        <dbReference type="ARBA" id="ARBA00004613"/>
    </source>
</evidence>
<evidence type="ECO:0000313" key="17">
    <source>
        <dbReference type="Proteomes" id="UP000693946"/>
    </source>
</evidence>